<organism evidence="1 2">
    <name type="scientific">Symbiodinium pilosum</name>
    <name type="common">Dinoflagellate</name>
    <dbReference type="NCBI Taxonomy" id="2952"/>
    <lineage>
        <taxon>Eukaryota</taxon>
        <taxon>Sar</taxon>
        <taxon>Alveolata</taxon>
        <taxon>Dinophyceae</taxon>
        <taxon>Suessiales</taxon>
        <taxon>Symbiodiniaceae</taxon>
        <taxon>Symbiodinium</taxon>
    </lineage>
</organism>
<feature type="non-terminal residue" evidence="1">
    <location>
        <position position="1"/>
    </location>
</feature>
<comment type="caution">
    <text evidence="1">The sequence shown here is derived from an EMBL/GenBank/DDBJ whole genome shotgun (WGS) entry which is preliminary data.</text>
</comment>
<keyword evidence="2" id="KW-1185">Reference proteome</keyword>
<feature type="non-terminal residue" evidence="1">
    <location>
        <position position="501"/>
    </location>
</feature>
<sequence>FLRFVDNERLLQLALLADAAEEAKALTRLTDRESCETEKVAQEVEAYLARITMLFIDRGCREFGYTNFMLRQLRNPMLVYADGQPKRIGGPLADGVLHRAFGRMACWVRLTHEVVRAEYPNFSIFTSFSVFHLPDDLPENPAGQLSGAVAEKLKRLAKFFHVNEPSLMKQFVDVQALAGRYKTMKGSTKDMETVVRKARLIWSKHFGVSRRANEDQIRYRKAGPVQTHRNNTQTEASWLRERRQQVAEACRRWRRRDSFEAARPRVDAISGPLWTPRMQKEATFQQGKRLKRLIIAHKNGMTLDGDVGNEDDFQAKLRKIEQNMRKNLRDHERKHELRTQVKIIKRPQFQRPRGVVFLDKFISRQDLPACRRALSAGARVSSNRARAGVFIVADIASPGQRVRWHLAIRGGAVMDPAWLKSQGRGGFMLKYKAATQVPRKVWVSAAWAERHEELFHILGRAAAARGSKWSLLQMSEAEILPAIARRNNTRPIHILLTPGDK</sequence>
<dbReference type="EMBL" id="CAJNIZ010016310">
    <property type="protein sequence ID" value="CAE7383924.1"/>
    <property type="molecule type" value="Genomic_DNA"/>
</dbReference>
<accession>A0A812PZ66</accession>
<evidence type="ECO:0000313" key="1">
    <source>
        <dbReference type="EMBL" id="CAE7383924.1"/>
    </source>
</evidence>
<reference evidence="1" key="1">
    <citation type="submission" date="2021-02" db="EMBL/GenBank/DDBJ databases">
        <authorList>
            <person name="Dougan E. K."/>
            <person name="Rhodes N."/>
            <person name="Thang M."/>
            <person name="Chan C."/>
        </authorList>
    </citation>
    <scope>NUCLEOTIDE SEQUENCE</scope>
</reference>
<name>A0A812PZ66_SYMPI</name>
<protein>
    <submittedName>
        <fullName evidence="1">NlaXM protein</fullName>
    </submittedName>
</protein>
<dbReference type="AlphaFoldDB" id="A0A812PZ66"/>
<evidence type="ECO:0000313" key="2">
    <source>
        <dbReference type="Proteomes" id="UP000649617"/>
    </source>
</evidence>
<gene>
    <name evidence="1" type="primary">nlaXM</name>
    <name evidence="1" type="ORF">SPIL2461_LOCUS9373</name>
</gene>
<proteinExistence type="predicted"/>
<dbReference type="Proteomes" id="UP000649617">
    <property type="component" value="Unassembled WGS sequence"/>
</dbReference>